<dbReference type="PANTHER" id="PTHR36808:SF1">
    <property type="entry name" value="TRANSCRIPTIONAL REGULATOR ATRX-LIKE PROTEIN"/>
    <property type="match status" value="1"/>
</dbReference>
<comment type="caution">
    <text evidence="2">The sequence shown here is derived from an EMBL/GenBank/DDBJ whole genome shotgun (WGS) entry which is preliminary data.</text>
</comment>
<dbReference type="Proteomes" id="UP001603857">
    <property type="component" value="Unassembled WGS sequence"/>
</dbReference>
<dbReference type="PANTHER" id="PTHR36808">
    <property type="entry name" value="TRANSCRIPTIONAL REGULATOR ATRX-LIKE PROTEIN"/>
    <property type="match status" value="1"/>
</dbReference>
<proteinExistence type="predicted"/>
<feature type="compositionally biased region" description="Low complexity" evidence="1">
    <location>
        <begin position="229"/>
        <end position="243"/>
    </location>
</feature>
<feature type="compositionally biased region" description="Polar residues" evidence="1">
    <location>
        <begin position="178"/>
        <end position="199"/>
    </location>
</feature>
<feature type="region of interest" description="Disordered" evidence="1">
    <location>
        <begin position="523"/>
        <end position="566"/>
    </location>
</feature>
<feature type="compositionally biased region" description="Polar residues" evidence="1">
    <location>
        <begin position="127"/>
        <end position="147"/>
    </location>
</feature>
<dbReference type="EMBL" id="JBGMDY010000006">
    <property type="protein sequence ID" value="KAL2331372.1"/>
    <property type="molecule type" value="Genomic_DNA"/>
</dbReference>
<accession>A0ABD1M6I6</accession>
<reference evidence="2 3" key="1">
    <citation type="submission" date="2024-08" db="EMBL/GenBank/DDBJ databases">
        <title>Insights into the chromosomal genome structure of Flemingia macrophylla.</title>
        <authorList>
            <person name="Ding Y."/>
            <person name="Zhao Y."/>
            <person name="Bi W."/>
            <person name="Wu M."/>
            <person name="Zhao G."/>
            <person name="Gong Y."/>
            <person name="Li W."/>
            <person name="Zhang P."/>
        </authorList>
    </citation>
    <scope>NUCLEOTIDE SEQUENCE [LARGE SCALE GENOMIC DNA]</scope>
    <source>
        <strain evidence="2">DYQJB</strain>
        <tissue evidence="2">Leaf</tissue>
    </source>
</reference>
<feature type="compositionally biased region" description="Basic residues" evidence="1">
    <location>
        <begin position="163"/>
        <end position="172"/>
    </location>
</feature>
<sequence length="650" mass="72869">MDKPSSSLNKKRSKKSAKAKASGKIKKSRKHKSKKVRRREVSFSSSDYDDSKSLETLASSSSEDSYRGRRKDRSLMRKDVKNRKRKSRGRSYSRDSSEDSHRARKRKKAKRKKPTKKKKIRREASVDSFSSRSLSCPTCQDGSASGDDSQKKKRKNGRDVVRKKPLKKKKIRREASVDSFSSRSHSCPTCQDGSASSDDSQYKSHRGRSERNKKDRRSGNKKSSRYRARSCSSSNPYSENSYEVTKEKYVGEKNSRWLRSVITVTKEAEEYGDLCRNETKEEIVDDHDYPCRSNDSNDGGTKRDLDHHTLLTAEEKLGIEDEAVDMDAGLNFAEPKLRDRSYNDSNNLKAYSAGTSKSMKETSETYGANVSDIDLELILRQRALENLRKFRGEIQSSADAPDKKNKIVSQVEQPITDKHELVQGKFVVNGAAVGTEFNKPTPGEETNLPVGRRSFIACSRNNENILNMDKDVSGSAKCHLARTPDNPSGTVTESTIFNTTNLEFTQQTQKSGNDSLLTSASHELTNSKFPMSEGDVERNAAKTTEAASQSINESGRDDASSVENKSGVLQNETNQGSQFEQKTMTVMRGGEMVQVSPWLATRSISLRKSLLWLEGNLSDDLLSALLVKKRLLLCLSCLTNEKGRDVCKKV</sequence>
<evidence type="ECO:0000313" key="3">
    <source>
        <dbReference type="Proteomes" id="UP001603857"/>
    </source>
</evidence>
<organism evidence="2 3">
    <name type="scientific">Flemingia macrophylla</name>
    <dbReference type="NCBI Taxonomy" id="520843"/>
    <lineage>
        <taxon>Eukaryota</taxon>
        <taxon>Viridiplantae</taxon>
        <taxon>Streptophyta</taxon>
        <taxon>Embryophyta</taxon>
        <taxon>Tracheophyta</taxon>
        <taxon>Spermatophyta</taxon>
        <taxon>Magnoliopsida</taxon>
        <taxon>eudicotyledons</taxon>
        <taxon>Gunneridae</taxon>
        <taxon>Pentapetalae</taxon>
        <taxon>rosids</taxon>
        <taxon>fabids</taxon>
        <taxon>Fabales</taxon>
        <taxon>Fabaceae</taxon>
        <taxon>Papilionoideae</taxon>
        <taxon>50 kb inversion clade</taxon>
        <taxon>NPAAA clade</taxon>
        <taxon>indigoferoid/millettioid clade</taxon>
        <taxon>Phaseoleae</taxon>
        <taxon>Flemingia</taxon>
    </lineage>
</organism>
<feature type="compositionally biased region" description="Basic and acidic residues" evidence="1">
    <location>
        <begin position="92"/>
        <end position="101"/>
    </location>
</feature>
<feature type="compositionally biased region" description="Low complexity" evidence="1">
    <location>
        <begin position="54"/>
        <end position="63"/>
    </location>
</feature>
<name>A0ABD1M6I6_9FABA</name>
<dbReference type="AlphaFoldDB" id="A0ABD1M6I6"/>
<feature type="compositionally biased region" description="Basic residues" evidence="1">
    <location>
        <begin position="9"/>
        <end position="38"/>
    </location>
</feature>
<gene>
    <name evidence="2" type="ORF">Fmac_018953</name>
</gene>
<feature type="compositionally biased region" description="Basic residues" evidence="1">
    <location>
        <begin position="214"/>
        <end position="228"/>
    </location>
</feature>
<protein>
    <submittedName>
        <fullName evidence="2">Uncharacterized protein</fullName>
    </submittedName>
</protein>
<feature type="region of interest" description="Disordered" evidence="1">
    <location>
        <begin position="1"/>
        <end position="243"/>
    </location>
</feature>
<feature type="compositionally biased region" description="Polar residues" evidence="1">
    <location>
        <begin position="541"/>
        <end position="553"/>
    </location>
</feature>
<evidence type="ECO:0000256" key="1">
    <source>
        <dbReference type="SAM" id="MobiDB-lite"/>
    </source>
</evidence>
<feature type="compositionally biased region" description="Basic residues" evidence="1">
    <location>
        <begin position="102"/>
        <end position="121"/>
    </location>
</feature>
<keyword evidence="3" id="KW-1185">Reference proteome</keyword>
<evidence type="ECO:0000313" key="2">
    <source>
        <dbReference type="EMBL" id="KAL2331372.1"/>
    </source>
</evidence>
<feature type="compositionally biased region" description="Basic residues" evidence="1">
    <location>
        <begin position="80"/>
        <end position="91"/>
    </location>
</feature>